<keyword evidence="3" id="KW-1185">Reference proteome</keyword>
<dbReference type="EMBL" id="JARBHB010000011">
    <property type="protein sequence ID" value="KAJ8873164.1"/>
    <property type="molecule type" value="Genomic_DNA"/>
</dbReference>
<name>A0ABQ9GMD3_9NEOP</name>
<organism evidence="2 3">
    <name type="scientific">Dryococelus australis</name>
    <dbReference type="NCBI Taxonomy" id="614101"/>
    <lineage>
        <taxon>Eukaryota</taxon>
        <taxon>Metazoa</taxon>
        <taxon>Ecdysozoa</taxon>
        <taxon>Arthropoda</taxon>
        <taxon>Hexapoda</taxon>
        <taxon>Insecta</taxon>
        <taxon>Pterygota</taxon>
        <taxon>Neoptera</taxon>
        <taxon>Polyneoptera</taxon>
        <taxon>Phasmatodea</taxon>
        <taxon>Verophasmatodea</taxon>
        <taxon>Anareolatae</taxon>
        <taxon>Phasmatidae</taxon>
        <taxon>Eurycanthinae</taxon>
        <taxon>Dryococelus</taxon>
    </lineage>
</organism>
<gene>
    <name evidence="2" type="ORF">PR048_026781</name>
</gene>
<accession>A0ABQ9GMD3</accession>
<evidence type="ECO:0000313" key="3">
    <source>
        <dbReference type="Proteomes" id="UP001159363"/>
    </source>
</evidence>
<evidence type="ECO:0000313" key="2">
    <source>
        <dbReference type="EMBL" id="KAJ8873164.1"/>
    </source>
</evidence>
<feature type="domain" description="SPIN-DOC-like zinc-finger" evidence="1">
    <location>
        <begin position="20"/>
        <end position="71"/>
    </location>
</feature>
<dbReference type="InterPro" id="IPR040647">
    <property type="entry name" value="SPIN-DOC_Znf-C2H2"/>
</dbReference>
<reference evidence="2 3" key="1">
    <citation type="submission" date="2023-02" db="EMBL/GenBank/DDBJ databases">
        <title>LHISI_Scaffold_Assembly.</title>
        <authorList>
            <person name="Stuart O.P."/>
            <person name="Cleave R."/>
            <person name="Magrath M.J.L."/>
            <person name="Mikheyev A.S."/>
        </authorList>
    </citation>
    <scope>NUCLEOTIDE SEQUENCE [LARGE SCALE GENOMIC DNA]</scope>
    <source>
        <strain evidence="2">Daus_M_001</strain>
        <tissue evidence="2">Leg muscle</tissue>
    </source>
</reference>
<dbReference type="Pfam" id="PF18658">
    <property type="entry name" value="zf-C2H2_12"/>
    <property type="match status" value="1"/>
</dbReference>
<dbReference type="PANTHER" id="PTHR45913:SF5">
    <property type="entry name" value="GENERAL TRANSCRIPTION FACTOR II-I REPEAT DOMAIN-CONTAINING PROTEIN 2A-LIKE PROTEIN"/>
    <property type="match status" value="1"/>
</dbReference>
<proteinExistence type="predicted"/>
<evidence type="ECO:0000259" key="1">
    <source>
        <dbReference type="Pfam" id="PF18658"/>
    </source>
</evidence>
<protein>
    <recommendedName>
        <fullName evidence="1">SPIN-DOC-like zinc-finger domain-containing protein</fullName>
    </recommendedName>
</protein>
<dbReference type="Proteomes" id="UP001159363">
    <property type="component" value="Chromosome 10"/>
</dbReference>
<comment type="caution">
    <text evidence="2">The sequence shown here is derived from an EMBL/GenBank/DDBJ whole genome shotgun (WGS) entry which is preliminary data.</text>
</comment>
<dbReference type="PANTHER" id="PTHR45913">
    <property type="entry name" value="EPM2A-INTERACTING PROTEIN 1"/>
    <property type="match status" value="1"/>
</dbReference>
<sequence>MSVQSKKRKVDSECCVFNYKWCMEYFVIEKASKVLCMICNELIAVLKEYNIRRHYKTKHDENFDKFKDKVHEHKFETLKCRLCFQQNIFKKHIQESEAVTRVSLRIAREIAIRALDKSTDVSDTAQVLLCFREVNSEVTVELADLISLHSTTTGGANNLSLSRLKCVTTDDRKNMCATNKGFIGRMKAECEASSVPKLLTLHCILHHEALCVKSVDMCVMNLVITVAFLEEVDSLSPDLPNHTAVRGLSCGKILSSLFPLRTEIEIFLNEKERSMEILSDKEWLWKLAFLVDVALHLNEQNKKLQGKNNLICDLYTHLKAFHQKLLIFEQQISQKTFAHFVCCQSLEREQDSKFPLLFAKKILGDLKEQF</sequence>